<organism evidence="1 2">
    <name type="scientific">Eleginops maclovinus</name>
    <name type="common">Patagonian blennie</name>
    <name type="synonym">Eleginus maclovinus</name>
    <dbReference type="NCBI Taxonomy" id="56733"/>
    <lineage>
        <taxon>Eukaryota</taxon>
        <taxon>Metazoa</taxon>
        <taxon>Chordata</taxon>
        <taxon>Craniata</taxon>
        <taxon>Vertebrata</taxon>
        <taxon>Euteleostomi</taxon>
        <taxon>Actinopterygii</taxon>
        <taxon>Neopterygii</taxon>
        <taxon>Teleostei</taxon>
        <taxon>Neoteleostei</taxon>
        <taxon>Acanthomorphata</taxon>
        <taxon>Eupercaria</taxon>
        <taxon>Perciformes</taxon>
        <taxon>Notothenioidei</taxon>
        <taxon>Eleginopidae</taxon>
        <taxon>Eleginops</taxon>
    </lineage>
</organism>
<gene>
    <name evidence="1" type="ORF">PBY51_009745</name>
</gene>
<dbReference type="AlphaFoldDB" id="A0AAN7XRM5"/>
<comment type="caution">
    <text evidence="1">The sequence shown here is derived from an EMBL/GenBank/DDBJ whole genome shotgun (WGS) entry which is preliminary data.</text>
</comment>
<name>A0AAN7XRM5_ELEMC</name>
<dbReference type="Proteomes" id="UP001346869">
    <property type="component" value="Unassembled WGS sequence"/>
</dbReference>
<reference evidence="1 2" key="2">
    <citation type="journal article" date="2023" name="Mol. Biol. Evol.">
        <title>Genomics of Secondarily Temperate Adaptation in the Only Non-Antarctic Icefish.</title>
        <authorList>
            <person name="Rivera-Colon A.G."/>
            <person name="Rayamajhi N."/>
            <person name="Minhas B.F."/>
            <person name="Madrigal G."/>
            <person name="Bilyk K.T."/>
            <person name="Yoon V."/>
            <person name="Hune M."/>
            <person name="Gregory S."/>
            <person name="Cheng C.H.C."/>
            <person name="Catchen J.M."/>
        </authorList>
    </citation>
    <scope>NUCLEOTIDE SEQUENCE [LARGE SCALE GENOMIC DNA]</scope>
    <source>
        <strain evidence="1">JMC-PN-2008</strain>
    </source>
</reference>
<sequence length="17" mass="2026">MPMALEGQTYLRMRLES</sequence>
<accession>A0AAN7XRM5</accession>
<proteinExistence type="predicted"/>
<keyword evidence="2" id="KW-1185">Reference proteome</keyword>
<reference evidence="1 2" key="1">
    <citation type="journal article" date="2023" name="Genes (Basel)">
        <title>Chromosome-Level Genome Assembly and Circadian Gene Repertoire of the Patagonia Blennie Eleginops maclovinus-The Closest Ancestral Proxy of Antarctic Cryonotothenioids.</title>
        <authorList>
            <person name="Cheng C.C."/>
            <person name="Rivera-Colon A.G."/>
            <person name="Minhas B.F."/>
            <person name="Wilson L."/>
            <person name="Rayamajhi N."/>
            <person name="Vargas-Chacoff L."/>
            <person name="Catchen J.M."/>
        </authorList>
    </citation>
    <scope>NUCLEOTIDE SEQUENCE [LARGE SCALE GENOMIC DNA]</scope>
    <source>
        <strain evidence="1">JMC-PN-2008</strain>
    </source>
</reference>
<protein>
    <submittedName>
        <fullName evidence="1">Uncharacterized protein</fullName>
    </submittedName>
</protein>
<dbReference type="EMBL" id="JAUZQC010000007">
    <property type="protein sequence ID" value="KAK5868756.1"/>
    <property type="molecule type" value="Genomic_DNA"/>
</dbReference>
<evidence type="ECO:0000313" key="2">
    <source>
        <dbReference type="Proteomes" id="UP001346869"/>
    </source>
</evidence>
<evidence type="ECO:0000313" key="1">
    <source>
        <dbReference type="EMBL" id="KAK5868756.1"/>
    </source>
</evidence>